<evidence type="ECO:0000313" key="3">
    <source>
        <dbReference type="Proteomes" id="UP000267096"/>
    </source>
</evidence>
<dbReference type="EMBL" id="UYRR01008413">
    <property type="protein sequence ID" value="VDK24296.1"/>
    <property type="molecule type" value="Genomic_DNA"/>
</dbReference>
<evidence type="ECO:0000313" key="4">
    <source>
        <dbReference type="WBParaSite" id="ASIM_0000487301-mRNA-1"/>
    </source>
</evidence>
<evidence type="ECO:0000256" key="1">
    <source>
        <dbReference type="SAM" id="MobiDB-lite"/>
    </source>
</evidence>
<name>A0A0M3JB99_ANISI</name>
<sequence length="113" mass="12040">MLPPPPNPPRAPYGSGGAHGVRTILLASTCSPQHRPTHLRSSAQAQAQAQAQGSSRWLQLPPLSPSLQNAIDEAILAASRPDLTSNFVAKPAVVVQSQEQPSSNNNFWCLKLL</sequence>
<feature type="compositionally biased region" description="Low complexity" evidence="1">
    <location>
        <begin position="43"/>
        <end position="54"/>
    </location>
</feature>
<accession>A0A0M3JB99</accession>
<protein>
    <submittedName>
        <fullName evidence="2 4">Uncharacterized protein</fullName>
    </submittedName>
</protein>
<keyword evidence="3" id="KW-1185">Reference proteome</keyword>
<dbReference type="AlphaFoldDB" id="A0A0M3JB99"/>
<dbReference type="Proteomes" id="UP000267096">
    <property type="component" value="Unassembled WGS sequence"/>
</dbReference>
<feature type="compositionally biased region" description="Polar residues" evidence="1">
    <location>
        <begin position="32"/>
        <end position="42"/>
    </location>
</feature>
<feature type="region of interest" description="Disordered" evidence="1">
    <location>
        <begin position="32"/>
        <end position="54"/>
    </location>
</feature>
<dbReference type="WBParaSite" id="ASIM_0000487301-mRNA-1">
    <property type="protein sequence ID" value="ASIM_0000487301-mRNA-1"/>
    <property type="gene ID" value="ASIM_0000487301"/>
</dbReference>
<gene>
    <name evidence="2" type="ORF">ASIM_LOCUS4684</name>
</gene>
<reference evidence="2 3" key="2">
    <citation type="submission" date="2018-11" db="EMBL/GenBank/DDBJ databases">
        <authorList>
            <consortium name="Pathogen Informatics"/>
        </authorList>
    </citation>
    <scope>NUCLEOTIDE SEQUENCE [LARGE SCALE GENOMIC DNA]</scope>
</reference>
<organism evidence="4">
    <name type="scientific">Anisakis simplex</name>
    <name type="common">Herring worm</name>
    <dbReference type="NCBI Taxonomy" id="6269"/>
    <lineage>
        <taxon>Eukaryota</taxon>
        <taxon>Metazoa</taxon>
        <taxon>Ecdysozoa</taxon>
        <taxon>Nematoda</taxon>
        <taxon>Chromadorea</taxon>
        <taxon>Rhabditida</taxon>
        <taxon>Spirurina</taxon>
        <taxon>Ascaridomorpha</taxon>
        <taxon>Ascaridoidea</taxon>
        <taxon>Anisakidae</taxon>
        <taxon>Anisakis</taxon>
        <taxon>Anisakis simplex complex</taxon>
    </lineage>
</organism>
<evidence type="ECO:0000313" key="2">
    <source>
        <dbReference type="EMBL" id="VDK24296.1"/>
    </source>
</evidence>
<proteinExistence type="predicted"/>
<reference evidence="4" key="1">
    <citation type="submission" date="2017-02" db="UniProtKB">
        <authorList>
            <consortium name="WormBaseParasite"/>
        </authorList>
    </citation>
    <scope>IDENTIFICATION</scope>
</reference>